<proteinExistence type="predicted"/>
<evidence type="ECO:0000313" key="2">
    <source>
        <dbReference type="Proteomes" id="UP000821865"/>
    </source>
</evidence>
<dbReference type="EMBL" id="CM023476">
    <property type="protein sequence ID" value="KAH7941912.1"/>
    <property type="molecule type" value="Genomic_DNA"/>
</dbReference>
<gene>
    <name evidence="1" type="ORF">HPB49_018500</name>
</gene>
<comment type="caution">
    <text evidence="1">The sequence shown here is derived from an EMBL/GenBank/DDBJ whole genome shotgun (WGS) entry which is preliminary data.</text>
</comment>
<name>A0ACB8CGT0_DERSI</name>
<reference evidence="1" key="1">
    <citation type="submission" date="2020-05" db="EMBL/GenBank/DDBJ databases">
        <title>Large-scale comparative analyses of tick genomes elucidate their genetic diversity and vector capacities.</title>
        <authorList>
            <person name="Jia N."/>
            <person name="Wang J."/>
            <person name="Shi W."/>
            <person name="Du L."/>
            <person name="Sun Y."/>
            <person name="Zhan W."/>
            <person name="Jiang J."/>
            <person name="Wang Q."/>
            <person name="Zhang B."/>
            <person name="Ji P."/>
            <person name="Sakyi L.B."/>
            <person name="Cui X."/>
            <person name="Yuan T."/>
            <person name="Jiang B."/>
            <person name="Yang W."/>
            <person name="Lam T.T.-Y."/>
            <person name="Chang Q."/>
            <person name="Ding S."/>
            <person name="Wang X."/>
            <person name="Zhu J."/>
            <person name="Ruan X."/>
            <person name="Zhao L."/>
            <person name="Wei J."/>
            <person name="Que T."/>
            <person name="Du C."/>
            <person name="Cheng J."/>
            <person name="Dai P."/>
            <person name="Han X."/>
            <person name="Huang E."/>
            <person name="Gao Y."/>
            <person name="Liu J."/>
            <person name="Shao H."/>
            <person name="Ye R."/>
            <person name="Li L."/>
            <person name="Wei W."/>
            <person name="Wang X."/>
            <person name="Wang C."/>
            <person name="Yang T."/>
            <person name="Huo Q."/>
            <person name="Li W."/>
            <person name="Guo W."/>
            <person name="Chen H."/>
            <person name="Zhou L."/>
            <person name="Ni X."/>
            <person name="Tian J."/>
            <person name="Zhou Y."/>
            <person name="Sheng Y."/>
            <person name="Liu T."/>
            <person name="Pan Y."/>
            <person name="Xia L."/>
            <person name="Li J."/>
            <person name="Zhao F."/>
            <person name="Cao W."/>
        </authorList>
    </citation>
    <scope>NUCLEOTIDE SEQUENCE</scope>
    <source>
        <strain evidence="1">Dsil-2018</strain>
    </source>
</reference>
<dbReference type="Proteomes" id="UP000821865">
    <property type="component" value="Chromosome 7"/>
</dbReference>
<organism evidence="1 2">
    <name type="scientific">Dermacentor silvarum</name>
    <name type="common">Tick</name>
    <dbReference type="NCBI Taxonomy" id="543639"/>
    <lineage>
        <taxon>Eukaryota</taxon>
        <taxon>Metazoa</taxon>
        <taxon>Ecdysozoa</taxon>
        <taxon>Arthropoda</taxon>
        <taxon>Chelicerata</taxon>
        <taxon>Arachnida</taxon>
        <taxon>Acari</taxon>
        <taxon>Parasitiformes</taxon>
        <taxon>Ixodida</taxon>
        <taxon>Ixodoidea</taxon>
        <taxon>Ixodidae</taxon>
        <taxon>Rhipicephalinae</taxon>
        <taxon>Dermacentor</taxon>
    </lineage>
</organism>
<protein>
    <submittedName>
        <fullName evidence="1">Uncharacterized protein</fullName>
    </submittedName>
</protein>
<evidence type="ECO:0000313" key="1">
    <source>
        <dbReference type="EMBL" id="KAH7941912.1"/>
    </source>
</evidence>
<sequence length="296" mass="32557">MAASSRLITSAALNRTGGRPSRRPSQDASRISETDCVGRRGPFVLAGLGSESSPKPREACMSEQVYQTVWEHCALAENMRIPEGLLLVLASLPLMTSSPATRQSAASPSATHHPRRTRLQHPFGNGSPVERVLRSDGGPGLVLGRAIVVRDFRKNHHHRRQHNKQDDDAEDQDQRPRRDWCRTAPLVQRVWERGCHSALLRNRYCYGQCKSFYVPHGYNVAVAGASDRNNGTATSLNAVGIGRGGAAAFVSCAACKPVKFRPVRVTFVCPGQKPPLRKRTLRRVHRCRCLAADSPS</sequence>
<accession>A0ACB8CGT0</accession>
<keyword evidence="2" id="KW-1185">Reference proteome</keyword>